<dbReference type="PROSITE" id="PS50122">
    <property type="entry name" value="CHEB"/>
    <property type="match status" value="1"/>
</dbReference>
<dbReference type="PANTHER" id="PTHR42872:SF3">
    <property type="entry name" value="PROTEIN-GLUTAMATE METHYLESTERASE_PROTEIN-GLUTAMINE GLUTAMINASE 1"/>
    <property type="match status" value="1"/>
</dbReference>
<feature type="region of interest" description="Disordered" evidence="7">
    <location>
        <begin position="153"/>
        <end position="185"/>
    </location>
</feature>
<proteinExistence type="inferred from homology"/>
<dbReference type="HAMAP" id="MF_00099">
    <property type="entry name" value="CheB_chemtxs"/>
    <property type="match status" value="1"/>
</dbReference>
<dbReference type="InterPro" id="IPR008248">
    <property type="entry name" value="CheB-like"/>
</dbReference>
<dbReference type="RefSeq" id="WP_284361024.1">
    <property type="nucleotide sequence ID" value="NZ_BPFZ01000014.1"/>
</dbReference>
<protein>
    <recommendedName>
        <fullName evidence="4">Protein-glutamate methylesterase/protein-glutamine glutaminase</fullName>
        <ecNumber evidence="4">3.1.1.61</ecNumber>
        <ecNumber evidence="4">3.5.1.44</ecNumber>
    </recommendedName>
</protein>
<comment type="catalytic activity">
    <reaction evidence="3 4">
        <text>[protein]-L-glutamate 5-O-methyl ester + H2O = L-glutamyl-[protein] + methanol + H(+)</text>
        <dbReference type="Rhea" id="RHEA:23236"/>
        <dbReference type="Rhea" id="RHEA-COMP:10208"/>
        <dbReference type="Rhea" id="RHEA-COMP:10311"/>
        <dbReference type="ChEBI" id="CHEBI:15377"/>
        <dbReference type="ChEBI" id="CHEBI:15378"/>
        <dbReference type="ChEBI" id="CHEBI:17790"/>
        <dbReference type="ChEBI" id="CHEBI:29973"/>
        <dbReference type="ChEBI" id="CHEBI:82795"/>
        <dbReference type="EC" id="3.1.1.61"/>
    </reaction>
</comment>
<name>A0ABQ4PXQ0_9PROT</name>
<dbReference type="PANTHER" id="PTHR42872">
    <property type="entry name" value="PROTEIN-GLUTAMATE METHYLESTERASE/PROTEIN-GLUTAMINE GLUTAMINASE"/>
    <property type="match status" value="1"/>
</dbReference>
<organism evidence="10 11">
    <name type="scientific">Candidatus Phycosocius spiralis</name>
    <dbReference type="NCBI Taxonomy" id="2815099"/>
    <lineage>
        <taxon>Bacteria</taxon>
        <taxon>Pseudomonadati</taxon>
        <taxon>Pseudomonadota</taxon>
        <taxon>Alphaproteobacteria</taxon>
        <taxon>Caulobacterales</taxon>
        <taxon>Caulobacterales incertae sedis</taxon>
        <taxon>Candidatus Phycosocius</taxon>
    </lineage>
</organism>
<dbReference type="Proteomes" id="UP001161064">
    <property type="component" value="Unassembled WGS sequence"/>
</dbReference>
<keyword evidence="1 4" id="KW-0145">Chemotaxis</keyword>
<dbReference type="SUPFAM" id="SSF52738">
    <property type="entry name" value="Methylesterase CheB, C-terminal domain"/>
    <property type="match status" value="1"/>
</dbReference>
<sequence>MTIASMQPMNGQALTRKIRVLIVDDSAVIRGLVTRWLENEADIEIAGVAVNGKEGADQADRLKPDIVILDIEMPVMDGVTALPAIRKNAPHARVIMASTLTQRGAEITIKALSAGASDYIPKPDANHLAGADAYKRDLVNKIRVLGARALKARAGSPSLDTSGPPPFRPLPNAQNTSNSSSIRLRAPSTKVNPEAIFIGSSTGGPEALRVVIAGLVGKIQVPVFITQHMPPLFTKILAEHLSKQTKASVVEASDGQQVQPGVFYIAPGDRHMTVTRNLKVTRISLNANPPENFCRPSVDPMLRSAEESYGDRAMVVILTGMGQDGLLGCKPLVAKGAHLIAQDEDSSVVWGMPGAVARAGLATSCKPLDEIAPAILSALRGVFV</sequence>
<reference evidence="10" key="2">
    <citation type="journal article" date="2023" name="ISME Commun">
        <title>Characterization of a bloom-associated alphaproteobacterial lineage, 'Candidatus Phycosocius': insights into freshwater algal-bacterial interactions.</title>
        <authorList>
            <person name="Tanabe Y."/>
            <person name="Yamaguchi H."/>
            <person name="Yoshida M."/>
            <person name="Kai A."/>
            <person name="Okazaki Y."/>
        </authorList>
    </citation>
    <scope>NUCLEOTIDE SEQUENCE</scope>
    <source>
        <strain evidence="10">BOTRYCO-1</strain>
    </source>
</reference>
<evidence type="ECO:0000256" key="1">
    <source>
        <dbReference type="ARBA" id="ARBA00022500"/>
    </source>
</evidence>
<feature type="active site" evidence="4 5">
    <location>
        <position position="201"/>
    </location>
</feature>
<comment type="domain">
    <text evidence="4">Contains a C-terminal catalytic domain, and an N-terminal region which modulates catalytic activity.</text>
</comment>
<evidence type="ECO:0000313" key="11">
    <source>
        <dbReference type="Proteomes" id="UP001161064"/>
    </source>
</evidence>
<comment type="subcellular location">
    <subcellularLocation>
        <location evidence="4">Cytoplasm</location>
    </subcellularLocation>
</comment>
<dbReference type="Pfam" id="PF00072">
    <property type="entry name" value="Response_reg"/>
    <property type="match status" value="1"/>
</dbReference>
<dbReference type="PROSITE" id="PS50110">
    <property type="entry name" value="RESPONSE_REGULATORY"/>
    <property type="match status" value="1"/>
</dbReference>
<dbReference type="InterPro" id="IPR000673">
    <property type="entry name" value="Sig_transdc_resp-reg_Me-estase"/>
</dbReference>
<evidence type="ECO:0000259" key="8">
    <source>
        <dbReference type="PROSITE" id="PS50110"/>
    </source>
</evidence>
<feature type="active site" evidence="4 5">
    <location>
        <position position="324"/>
    </location>
</feature>
<accession>A0ABQ4PXQ0</accession>
<feature type="active site" evidence="4 5">
    <location>
        <position position="228"/>
    </location>
</feature>
<dbReference type="SMART" id="SM00448">
    <property type="entry name" value="REC"/>
    <property type="match status" value="1"/>
</dbReference>
<evidence type="ECO:0000256" key="4">
    <source>
        <dbReference type="HAMAP-Rule" id="MF_00099"/>
    </source>
</evidence>
<dbReference type="InterPro" id="IPR011006">
    <property type="entry name" value="CheY-like_superfamily"/>
</dbReference>
<feature type="domain" description="Response regulatory" evidence="8">
    <location>
        <begin position="19"/>
        <end position="137"/>
    </location>
</feature>
<dbReference type="InterPro" id="IPR035909">
    <property type="entry name" value="CheB_C"/>
</dbReference>
<dbReference type="SUPFAM" id="SSF52172">
    <property type="entry name" value="CheY-like"/>
    <property type="match status" value="1"/>
</dbReference>
<dbReference type="Pfam" id="PF01339">
    <property type="entry name" value="CheB_methylest"/>
    <property type="match status" value="1"/>
</dbReference>
<keyword evidence="2 4" id="KW-0378">Hydrolase</keyword>
<feature type="modified residue" description="4-aspartylphosphate" evidence="4 6">
    <location>
        <position position="70"/>
    </location>
</feature>
<feature type="domain" description="CheB-type methylesterase" evidence="9">
    <location>
        <begin position="187"/>
        <end position="382"/>
    </location>
</feature>
<dbReference type="CDD" id="cd17541">
    <property type="entry name" value="REC_CheB-like"/>
    <property type="match status" value="1"/>
</dbReference>
<comment type="catalytic activity">
    <reaction evidence="4">
        <text>L-glutaminyl-[protein] + H2O = L-glutamyl-[protein] + NH4(+)</text>
        <dbReference type="Rhea" id="RHEA:16441"/>
        <dbReference type="Rhea" id="RHEA-COMP:10207"/>
        <dbReference type="Rhea" id="RHEA-COMP:10208"/>
        <dbReference type="ChEBI" id="CHEBI:15377"/>
        <dbReference type="ChEBI" id="CHEBI:28938"/>
        <dbReference type="ChEBI" id="CHEBI:29973"/>
        <dbReference type="ChEBI" id="CHEBI:30011"/>
        <dbReference type="EC" id="3.5.1.44"/>
    </reaction>
</comment>
<dbReference type="EC" id="3.1.1.61" evidence="4"/>
<evidence type="ECO:0000256" key="6">
    <source>
        <dbReference type="PROSITE-ProRule" id="PRU00169"/>
    </source>
</evidence>
<dbReference type="NCBIfam" id="NF001965">
    <property type="entry name" value="PRK00742.1"/>
    <property type="match status" value="1"/>
</dbReference>
<evidence type="ECO:0000256" key="7">
    <source>
        <dbReference type="SAM" id="MobiDB-lite"/>
    </source>
</evidence>
<dbReference type="InterPro" id="IPR001789">
    <property type="entry name" value="Sig_transdc_resp-reg_receiver"/>
</dbReference>
<evidence type="ECO:0000256" key="3">
    <source>
        <dbReference type="ARBA" id="ARBA00048267"/>
    </source>
</evidence>
<dbReference type="EMBL" id="BPFZ01000014">
    <property type="protein sequence ID" value="GIU67841.1"/>
    <property type="molecule type" value="Genomic_DNA"/>
</dbReference>
<comment type="function">
    <text evidence="4">Involved in chemotaxis. Part of a chemotaxis signal transduction system that modulates chemotaxis in response to various stimuli. Catalyzes the demethylation of specific methylglutamate residues introduced into the chemoreceptors (methyl-accepting chemotaxis proteins or MCP) by CheR. Also mediates the irreversible deamidation of specific glutamine residues to glutamic acid.</text>
</comment>
<gene>
    <name evidence="10" type="primary">cheB2</name>
    <name evidence="4" type="synonym">cheB</name>
    <name evidence="10" type="ORF">PsB1_1995</name>
</gene>
<dbReference type="Gene3D" id="3.40.50.2300">
    <property type="match status" value="1"/>
</dbReference>
<evidence type="ECO:0000256" key="5">
    <source>
        <dbReference type="PROSITE-ProRule" id="PRU00050"/>
    </source>
</evidence>
<comment type="PTM">
    <text evidence="4">Phosphorylated by CheA. Phosphorylation of the N-terminal regulatory domain activates the methylesterase activity.</text>
</comment>
<reference evidence="10" key="1">
    <citation type="submission" date="2021-05" db="EMBL/GenBank/DDBJ databases">
        <authorList>
            <person name="Tanabe Y."/>
        </authorList>
    </citation>
    <scope>NUCLEOTIDE SEQUENCE</scope>
    <source>
        <strain evidence="10">BOTRYCO-1</strain>
    </source>
</reference>
<evidence type="ECO:0000259" key="9">
    <source>
        <dbReference type="PROSITE" id="PS50122"/>
    </source>
</evidence>
<dbReference type="CDD" id="cd16432">
    <property type="entry name" value="CheB_Rec"/>
    <property type="match status" value="1"/>
</dbReference>
<keyword evidence="4 6" id="KW-0597">Phosphoprotein</keyword>
<comment type="caution">
    <text evidence="10">The sequence shown here is derived from an EMBL/GenBank/DDBJ whole genome shotgun (WGS) entry which is preliminary data.</text>
</comment>
<dbReference type="Gene3D" id="3.40.50.180">
    <property type="entry name" value="Methylesterase CheB, C-terminal domain"/>
    <property type="match status" value="1"/>
</dbReference>
<dbReference type="EC" id="3.5.1.44" evidence="4"/>
<keyword evidence="4" id="KW-0963">Cytoplasm</keyword>
<dbReference type="PIRSF" id="PIRSF000876">
    <property type="entry name" value="RR_chemtxs_CheB"/>
    <property type="match status" value="1"/>
</dbReference>
<evidence type="ECO:0000256" key="2">
    <source>
        <dbReference type="ARBA" id="ARBA00022801"/>
    </source>
</evidence>
<comment type="similarity">
    <text evidence="4">Belongs to the CheB family.</text>
</comment>
<keyword evidence="11" id="KW-1185">Reference proteome</keyword>
<feature type="compositionally biased region" description="Polar residues" evidence="7">
    <location>
        <begin position="172"/>
        <end position="182"/>
    </location>
</feature>
<evidence type="ECO:0000313" key="10">
    <source>
        <dbReference type="EMBL" id="GIU67841.1"/>
    </source>
</evidence>